<evidence type="ECO:0000256" key="2">
    <source>
        <dbReference type="ARBA" id="ARBA00022776"/>
    </source>
</evidence>
<keyword evidence="4" id="KW-0131">Cell cycle</keyword>
<dbReference type="Proteomes" id="UP000008909">
    <property type="component" value="Unassembled WGS sequence"/>
</dbReference>
<keyword evidence="2" id="KW-0498">Mitosis</keyword>
<evidence type="ECO:0000313" key="5">
    <source>
        <dbReference type="EMBL" id="GAA52810.1"/>
    </source>
</evidence>
<keyword evidence="3" id="KW-0833">Ubl conjugation pathway</keyword>
<dbReference type="GO" id="GO:0005680">
    <property type="term" value="C:anaphase-promoting complex"/>
    <property type="evidence" value="ECO:0007669"/>
    <property type="project" value="InterPro"/>
</dbReference>
<evidence type="ECO:0000313" key="6">
    <source>
        <dbReference type="Proteomes" id="UP000008909"/>
    </source>
</evidence>
<dbReference type="PANTHER" id="PTHR12830">
    <property type="entry name" value="ANAPHASE-PROMOTING COMPLEX SUBUNIT 5"/>
    <property type="match status" value="1"/>
</dbReference>
<accession>G7YIM7</accession>
<dbReference type="InterPro" id="IPR037679">
    <property type="entry name" value="Apc5"/>
</dbReference>
<dbReference type="GO" id="GO:0031145">
    <property type="term" value="P:anaphase-promoting complex-dependent catabolic process"/>
    <property type="evidence" value="ECO:0007669"/>
    <property type="project" value="TreeGrafter"/>
</dbReference>
<dbReference type="EMBL" id="DF143357">
    <property type="protein sequence ID" value="GAA52810.1"/>
    <property type="molecule type" value="Genomic_DNA"/>
</dbReference>
<reference evidence="5" key="1">
    <citation type="journal article" date="2011" name="Genome Biol.">
        <title>The draft genome of the carcinogenic human liver fluke Clonorchis sinensis.</title>
        <authorList>
            <person name="Wang X."/>
            <person name="Chen W."/>
            <person name="Huang Y."/>
            <person name="Sun J."/>
            <person name="Men J."/>
            <person name="Liu H."/>
            <person name="Luo F."/>
            <person name="Guo L."/>
            <person name="Lv X."/>
            <person name="Deng C."/>
            <person name="Zhou C."/>
            <person name="Fan Y."/>
            <person name="Li X."/>
            <person name="Huang L."/>
            <person name="Hu Y."/>
            <person name="Liang C."/>
            <person name="Hu X."/>
            <person name="Xu J."/>
            <person name="Yu X."/>
        </authorList>
    </citation>
    <scope>NUCLEOTIDE SEQUENCE [LARGE SCALE GENOMIC DNA]</scope>
    <source>
        <strain evidence="5">Henan</strain>
    </source>
</reference>
<evidence type="ECO:0000256" key="1">
    <source>
        <dbReference type="ARBA" id="ARBA00022618"/>
    </source>
</evidence>
<sequence length="870" mass="98124">MESNQTNDSKTQYYTRSYYEVVWVYRLPSGERLHFQRFFIKRQKSNEMHQTIDRKSVVRIRPLHLDFPFLGNLAVYQSSCFFRVACIDRIRDSFEAVNYIHPSDVKTLLLSSSVSLDEDDGFFPTRDSVFGLFLRKFALGFHHQSFEEMCKFKYSFLKAYDKATSFKRIKYPFAQPNSCNLQLLNSSTRTHTSETALQISSAVGQLGGRPGLDTKELDETFSRCKNLFPELPAPYYAAHLLAIRKRNISEAVDNLCSYFETRMASEWSDKGLKNTCAYMAVASANMHLSFGHWLRGKCLEKEALKKSLESESGASLNHLKITHSLLNTDTASFRYDSQIPQRIINRMPVGSLPKGATTQKRLFLLYFNSPVTMLPACFSICLLDIATVWSLYGYPILYTALLQCVINADCLQPCPMSDVVLSTAFAGMIKEFSASGAVNEALNLANCVETVICRFSEKSTIHQARLQVELEQALRSGVDLAQCDRLVNALRLCCPWEAALYQAEVERLRGNCVTSHDLLQHVVQSALCRLKSATIKTSEVTSGAADSSTSRLNSSITFHVEPFSHLSIPVFDQHVPLGGIARLAQIAVRAQFALHALRTLHSAPSSEPSVELDRVLCEALHQSDHSTQWRCLTYASRLRLRSSAELHNYHWMSARSLSMIDARKSIPAGNEYDGARKSLKRQIVKSLRKDRELCYLSPLPTSSENETVAARASYGRYADLTADGVDELSSNQEIISGFAEYLCSNTVARYTSFGGKGNCCCGVFVCELKQTFRRASYFMFDVVQDERLLFAWGPSVLQFHIQQLYGALTFYRSVDDRRRILDILALLAVALNCGGHTKERNELANAFHELRKECQFADTFLRGKHVVAVL</sequence>
<dbReference type="GO" id="GO:0045842">
    <property type="term" value="P:positive regulation of mitotic metaphase/anaphase transition"/>
    <property type="evidence" value="ECO:0007669"/>
    <property type="project" value="TreeGrafter"/>
</dbReference>
<evidence type="ECO:0000256" key="4">
    <source>
        <dbReference type="ARBA" id="ARBA00023306"/>
    </source>
</evidence>
<keyword evidence="6" id="KW-1185">Reference proteome</keyword>
<gene>
    <name evidence="5" type="ORF">CLF_108855</name>
</gene>
<dbReference type="PANTHER" id="PTHR12830:SF9">
    <property type="entry name" value="ANAPHASE-PROMOTING COMPLEX SUBUNIT 5"/>
    <property type="match status" value="1"/>
</dbReference>
<reference key="2">
    <citation type="submission" date="2011-10" db="EMBL/GenBank/DDBJ databases">
        <title>The genome and transcriptome sequence of Clonorchis sinensis provide insights into the carcinogenic liver fluke.</title>
        <authorList>
            <person name="Wang X."/>
            <person name="Huang Y."/>
            <person name="Chen W."/>
            <person name="Liu H."/>
            <person name="Guo L."/>
            <person name="Chen Y."/>
            <person name="Luo F."/>
            <person name="Zhou W."/>
            <person name="Sun J."/>
            <person name="Mao Q."/>
            <person name="Liang P."/>
            <person name="Zhou C."/>
            <person name="Tian Y."/>
            <person name="Men J."/>
            <person name="Lv X."/>
            <person name="Huang L."/>
            <person name="Zhou J."/>
            <person name="Hu Y."/>
            <person name="Li R."/>
            <person name="Zhang F."/>
            <person name="Lei H."/>
            <person name="Li X."/>
            <person name="Hu X."/>
            <person name="Liang C."/>
            <person name="Xu J."/>
            <person name="Wu Z."/>
            <person name="Yu X."/>
        </authorList>
    </citation>
    <scope>NUCLEOTIDE SEQUENCE</scope>
    <source>
        <strain>Henan</strain>
    </source>
</reference>
<name>G7YIM7_CLOSI</name>
<proteinExistence type="predicted"/>
<keyword evidence="1" id="KW-0132">Cell division</keyword>
<dbReference type="AlphaFoldDB" id="G7YIM7"/>
<dbReference type="GO" id="GO:0070979">
    <property type="term" value="P:protein K11-linked ubiquitination"/>
    <property type="evidence" value="ECO:0007669"/>
    <property type="project" value="TreeGrafter"/>
</dbReference>
<organism evidence="5 6">
    <name type="scientific">Clonorchis sinensis</name>
    <name type="common">Chinese liver fluke</name>
    <dbReference type="NCBI Taxonomy" id="79923"/>
    <lineage>
        <taxon>Eukaryota</taxon>
        <taxon>Metazoa</taxon>
        <taxon>Spiralia</taxon>
        <taxon>Lophotrochozoa</taxon>
        <taxon>Platyhelminthes</taxon>
        <taxon>Trematoda</taxon>
        <taxon>Digenea</taxon>
        <taxon>Opisthorchiida</taxon>
        <taxon>Opisthorchiata</taxon>
        <taxon>Opisthorchiidae</taxon>
        <taxon>Clonorchis</taxon>
    </lineage>
</organism>
<protein>
    <submittedName>
        <fullName evidence="5">Uncharacterized protein</fullName>
    </submittedName>
</protein>
<dbReference type="GO" id="GO:0051301">
    <property type="term" value="P:cell division"/>
    <property type="evidence" value="ECO:0007669"/>
    <property type="project" value="UniProtKB-KW"/>
</dbReference>
<evidence type="ECO:0000256" key="3">
    <source>
        <dbReference type="ARBA" id="ARBA00022786"/>
    </source>
</evidence>